<reference evidence="1 2" key="2">
    <citation type="journal article" date="2012" name="PLoS Pathog.">
        <title>Diverse lifestyles and strategies of plant pathogenesis encoded in the genomes of eighteen Dothideomycetes fungi.</title>
        <authorList>
            <person name="Ohm R.A."/>
            <person name="Feau N."/>
            <person name="Henrissat B."/>
            <person name="Schoch C.L."/>
            <person name="Horwitz B.A."/>
            <person name="Barry K.W."/>
            <person name="Condon B.J."/>
            <person name="Copeland A.C."/>
            <person name="Dhillon B."/>
            <person name="Glaser F."/>
            <person name="Hesse C.N."/>
            <person name="Kosti I."/>
            <person name="LaButti K."/>
            <person name="Lindquist E.A."/>
            <person name="Lucas S."/>
            <person name="Salamov A.A."/>
            <person name="Bradshaw R.E."/>
            <person name="Ciuffetti L."/>
            <person name="Hamelin R.C."/>
            <person name="Kema G.H.J."/>
            <person name="Lawrence C."/>
            <person name="Scott J.A."/>
            <person name="Spatafora J.W."/>
            <person name="Turgeon B.G."/>
            <person name="de Wit P.J.G.M."/>
            <person name="Zhong S."/>
            <person name="Goodwin S.B."/>
            <person name="Grigoriev I.V."/>
        </authorList>
    </citation>
    <scope>NUCLEOTIDE SEQUENCE [LARGE SCALE GENOMIC DNA]</scope>
    <source>
        <strain evidence="2">NZE10 / CBS 128990</strain>
    </source>
</reference>
<dbReference type="Proteomes" id="UP000016933">
    <property type="component" value="Unassembled WGS sequence"/>
</dbReference>
<dbReference type="OrthoDB" id="3629846at2759"/>
<sequence>MAACRSAGCCVYNSACRPRNKIFCGLVISSPHCCRQSLSFSNTAIMKLTQAAVPAFFAASAYAQANATGVLGVGPYANESLFRNANQAASKSVPFSLYYPSSDNAQAPVWTWTVNLNTATVPDSDIPNAQALNTEYVFSWPDGGSIQDAAAANAGHTSTNHFCVTVVDSLFPQDGTNDYDDDKEKDPDDFTHGSCTSALRLRCVNAIVDRWRNTQPDASGCRGGNVDLDHIRQCEWVIDGYYGQTYDLLAKQTAAANGTFPLQSGRGFAHVTTETYNGDNQIYINQEKGRLQMVVIDSGNVLTPLCMRVDASEHATGQSTGATEQGAASSAGMNGWLLAASAATVVAFYL</sequence>
<organism evidence="1 2">
    <name type="scientific">Dothistroma septosporum (strain NZE10 / CBS 128990)</name>
    <name type="common">Red band needle blight fungus</name>
    <name type="synonym">Mycosphaerella pini</name>
    <dbReference type="NCBI Taxonomy" id="675120"/>
    <lineage>
        <taxon>Eukaryota</taxon>
        <taxon>Fungi</taxon>
        <taxon>Dikarya</taxon>
        <taxon>Ascomycota</taxon>
        <taxon>Pezizomycotina</taxon>
        <taxon>Dothideomycetes</taxon>
        <taxon>Dothideomycetidae</taxon>
        <taxon>Mycosphaerellales</taxon>
        <taxon>Mycosphaerellaceae</taxon>
        <taxon>Dothistroma</taxon>
    </lineage>
</organism>
<accession>N1PU48</accession>
<dbReference type="eggNOG" id="ENOG502TB37">
    <property type="taxonomic scope" value="Eukaryota"/>
</dbReference>
<evidence type="ECO:0000313" key="2">
    <source>
        <dbReference type="Proteomes" id="UP000016933"/>
    </source>
</evidence>
<dbReference type="OMA" id="LTPLCMR"/>
<keyword evidence="2" id="KW-1185">Reference proteome</keyword>
<reference evidence="2" key="1">
    <citation type="journal article" date="2012" name="PLoS Genet.">
        <title>The genomes of the fungal plant pathogens Cladosporium fulvum and Dothistroma septosporum reveal adaptation to different hosts and lifestyles but also signatures of common ancestry.</title>
        <authorList>
            <person name="de Wit P.J.G.M."/>
            <person name="van der Burgt A."/>
            <person name="Oekmen B."/>
            <person name="Stergiopoulos I."/>
            <person name="Abd-Elsalam K.A."/>
            <person name="Aerts A.L."/>
            <person name="Bahkali A.H."/>
            <person name="Beenen H.G."/>
            <person name="Chettri P."/>
            <person name="Cox M.P."/>
            <person name="Datema E."/>
            <person name="de Vries R.P."/>
            <person name="Dhillon B."/>
            <person name="Ganley A.R."/>
            <person name="Griffiths S.A."/>
            <person name="Guo Y."/>
            <person name="Hamelin R.C."/>
            <person name="Henrissat B."/>
            <person name="Kabir M.S."/>
            <person name="Jashni M.K."/>
            <person name="Kema G."/>
            <person name="Klaubauf S."/>
            <person name="Lapidus A."/>
            <person name="Levasseur A."/>
            <person name="Lindquist E."/>
            <person name="Mehrabi R."/>
            <person name="Ohm R.A."/>
            <person name="Owen T.J."/>
            <person name="Salamov A."/>
            <person name="Schwelm A."/>
            <person name="Schijlen E."/>
            <person name="Sun H."/>
            <person name="van den Burg H.A."/>
            <person name="van Ham R.C.H.J."/>
            <person name="Zhang S."/>
            <person name="Goodwin S.B."/>
            <person name="Grigoriev I.V."/>
            <person name="Collemare J."/>
            <person name="Bradshaw R.E."/>
        </authorList>
    </citation>
    <scope>NUCLEOTIDE SEQUENCE [LARGE SCALE GENOMIC DNA]</scope>
    <source>
        <strain evidence="2">NZE10 / CBS 128990</strain>
    </source>
</reference>
<proteinExistence type="predicted"/>
<dbReference type="EMBL" id="KB446537">
    <property type="protein sequence ID" value="EME45944.1"/>
    <property type="molecule type" value="Genomic_DNA"/>
</dbReference>
<dbReference type="AlphaFoldDB" id="N1PU48"/>
<dbReference type="STRING" id="675120.N1PU48"/>
<evidence type="ECO:0000313" key="1">
    <source>
        <dbReference type="EMBL" id="EME45944.1"/>
    </source>
</evidence>
<name>N1PU48_DOTSN</name>
<dbReference type="HOGENOM" id="CLU_792328_0_0_1"/>
<protein>
    <submittedName>
        <fullName evidence="1">Uncharacterized protein</fullName>
    </submittedName>
</protein>
<gene>
    <name evidence="1" type="ORF">DOTSEDRAFT_70075</name>
</gene>